<dbReference type="InterPro" id="IPR000212">
    <property type="entry name" value="DNA_helicase_UvrD/REP"/>
</dbReference>
<dbReference type="GO" id="GO:0005829">
    <property type="term" value="C:cytosol"/>
    <property type="evidence" value="ECO:0007669"/>
    <property type="project" value="TreeGrafter"/>
</dbReference>
<dbReference type="GO" id="GO:0003677">
    <property type="term" value="F:DNA binding"/>
    <property type="evidence" value="ECO:0007669"/>
    <property type="project" value="InterPro"/>
</dbReference>
<evidence type="ECO:0000256" key="5">
    <source>
        <dbReference type="ARBA" id="ARBA00023235"/>
    </source>
</evidence>
<dbReference type="EMBL" id="VITF01000015">
    <property type="protein sequence ID" value="TWA62119.1"/>
    <property type="molecule type" value="Genomic_DNA"/>
</dbReference>
<evidence type="ECO:0000256" key="7">
    <source>
        <dbReference type="ARBA" id="ARBA00034808"/>
    </source>
</evidence>
<dbReference type="PANTHER" id="PTHR11070:SF45">
    <property type="entry name" value="DNA 3'-5' HELICASE"/>
    <property type="match status" value="1"/>
</dbReference>
<dbReference type="RefSeq" id="WP_145679055.1">
    <property type="nucleotide sequence ID" value="NZ_VITF01000015.1"/>
</dbReference>
<dbReference type="InterPro" id="IPR014016">
    <property type="entry name" value="UvrD-like_ATP-bd"/>
</dbReference>
<keyword evidence="2 9" id="KW-0378">Hydrolase</keyword>
<dbReference type="SUPFAM" id="SSF143011">
    <property type="entry name" value="RelE-like"/>
    <property type="match status" value="1"/>
</dbReference>
<evidence type="ECO:0000256" key="2">
    <source>
        <dbReference type="ARBA" id="ARBA00022801"/>
    </source>
</evidence>
<evidence type="ECO:0000313" key="11">
    <source>
        <dbReference type="EMBL" id="TWA62119.1"/>
    </source>
</evidence>
<dbReference type="GO" id="GO:0000725">
    <property type="term" value="P:recombinational repair"/>
    <property type="evidence" value="ECO:0007669"/>
    <property type="project" value="TreeGrafter"/>
</dbReference>
<proteinExistence type="predicted"/>
<evidence type="ECO:0000259" key="10">
    <source>
        <dbReference type="PROSITE" id="PS51198"/>
    </source>
</evidence>
<evidence type="ECO:0000313" key="12">
    <source>
        <dbReference type="Proteomes" id="UP000316083"/>
    </source>
</evidence>
<protein>
    <recommendedName>
        <fullName evidence="7">DNA 3'-5' helicase</fullName>
        <ecNumber evidence="7">5.6.2.4</ecNumber>
    </recommendedName>
</protein>
<dbReference type="Pfam" id="PF13361">
    <property type="entry name" value="UvrD_C"/>
    <property type="match status" value="1"/>
</dbReference>
<dbReference type="PANTHER" id="PTHR11070">
    <property type="entry name" value="UVRD / RECB / PCRA DNA HELICASE FAMILY MEMBER"/>
    <property type="match status" value="1"/>
</dbReference>
<comment type="catalytic activity">
    <reaction evidence="6">
        <text>Couples ATP hydrolysis with the unwinding of duplex DNA by translocating in the 3'-5' direction.</text>
        <dbReference type="EC" id="5.6.2.4"/>
    </reaction>
</comment>
<dbReference type="Pfam" id="PF00580">
    <property type="entry name" value="UvrD-helicase"/>
    <property type="match status" value="1"/>
</dbReference>
<dbReference type="SUPFAM" id="SSF52540">
    <property type="entry name" value="P-loop containing nucleoside triphosphate hydrolases"/>
    <property type="match status" value="1"/>
</dbReference>
<dbReference type="Proteomes" id="UP000316083">
    <property type="component" value="Unassembled WGS sequence"/>
</dbReference>
<keyword evidence="3 9" id="KW-0347">Helicase</keyword>
<dbReference type="GO" id="GO:0043138">
    <property type="term" value="F:3'-5' DNA helicase activity"/>
    <property type="evidence" value="ECO:0007669"/>
    <property type="project" value="UniProtKB-EC"/>
</dbReference>
<evidence type="ECO:0000256" key="1">
    <source>
        <dbReference type="ARBA" id="ARBA00022741"/>
    </source>
</evidence>
<dbReference type="InterPro" id="IPR035093">
    <property type="entry name" value="RelE/ParE_toxin_dom_sf"/>
</dbReference>
<dbReference type="InterPro" id="IPR027417">
    <property type="entry name" value="P-loop_NTPase"/>
</dbReference>
<name>A0A560APA9_AZOBR</name>
<keyword evidence="5" id="KW-0413">Isomerase</keyword>
<dbReference type="PROSITE" id="PS51198">
    <property type="entry name" value="UVRD_HELICASE_ATP_BIND"/>
    <property type="match status" value="1"/>
</dbReference>
<evidence type="ECO:0000256" key="4">
    <source>
        <dbReference type="ARBA" id="ARBA00022840"/>
    </source>
</evidence>
<dbReference type="GO" id="GO:0005524">
    <property type="term" value="F:ATP binding"/>
    <property type="evidence" value="ECO:0007669"/>
    <property type="project" value="UniProtKB-UniRule"/>
</dbReference>
<dbReference type="GO" id="GO:0016887">
    <property type="term" value="F:ATP hydrolysis activity"/>
    <property type="evidence" value="ECO:0007669"/>
    <property type="project" value="RHEA"/>
</dbReference>
<dbReference type="Gene3D" id="3.40.50.300">
    <property type="entry name" value="P-loop containing nucleotide triphosphate hydrolases"/>
    <property type="match status" value="2"/>
</dbReference>
<comment type="catalytic activity">
    <reaction evidence="8">
        <text>ATP + H2O = ADP + phosphate + H(+)</text>
        <dbReference type="Rhea" id="RHEA:13065"/>
        <dbReference type="ChEBI" id="CHEBI:15377"/>
        <dbReference type="ChEBI" id="CHEBI:15378"/>
        <dbReference type="ChEBI" id="CHEBI:30616"/>
        <dbReference type="ChEBI" id="CHEBI:43474"/>
        <dbReference type="ChEBI" id="CHEBI:456216"/>
        <dbReference type="EC" id="5.6.2.4"/>
    </reaction>
</comment>
<comment type="caution">
    <text evidence="11">The sequence shown here is derived from an EMBL/GenBank/DDBJ whole genome shotgun (WGS) entry which is preliminary data.</text>
</comment>
<feature type="binding site" evidence="9">
    <location>
        <begin position="260"/>
        <end position="267"/>
    </location>
    <ligand>
        <name>ATP</name>
        <dbReference type="ChEBI" id="CHEBI:30616"/>
    </ligand>
</feature>
<dbReference type="EC" id="5.6.2.4" evidence="7"/>
<accession>A0A560APA9</accession>
<sequence length="706" mass="78310">MLEFRIAETFTQSLARLPAKEQKAAKTTAFDLQIDPSSPGLKFHRVERSRDPHFWTVRVNDDLRIVVHKTDGNFLLCYVDHHDDAYGWAEKRRIEAHPTTGAAQFVEFVHHVVEEIAFGGTAPRSGYGAQAPLAPAAPGLFDRLTDETLLSYGVPPDWLDWVRQTDEDGLFDLEGHLPQEALEALLELAVGGKPAPPVVASPSADPFAHPDAQRRFRTVANLDELRQALESPWDKWTVFLHPSQRELVERRYGGPARVTGSAGTGKTVVALHRAVHLARRSEDARVLLATFSKALAQALKVKLSRLLDAGDPAAGRITVTYVDGVAHRLFEEAFGITPNIASVSQVEAALTAAAKEQGETRFSHRFLVNEWRHVVDAWQLRTWEAYRDVSRLGRRTRIGGNQREALWALFERAQAILKARNVVTWAEAVARVAEHHRGREKKPFTAAVIDEAQDISIPQLRFLAALVPDGPDTLFFAGDLGQRIFQQPFSWLSQGVDVRGRSSTLKVNYRTSHQIRRRADLLLPAQVRDVDGVEDQRKGTISVFDGPEPDVGLFDTAEDETAYVAAWIAGIVADGAAPEEVGIFVRTSDQLDRAKAAAKQSGHPWVTLQDRGDVESGRIAIGTMHLAKGLEFKAVAVMACDDEVMPLQERIESASEESELDEIFETERHLLYVACTRARDRVCITGVEPGSEFLADLLEVSSRSRS</sequence>
<dbReference type="AlphaFoldDB" id="A0A560APA9"/>
<reference evidence="11 12" key="1">
    <citation type="submission" date="2019-06" db="EMBL/GenBank/DDBJ databases">
        <title>Genomic Encyclopedia of Type Strains, Phase IV (KMG-V): Genome sequencing to study the core and pangenomes of soil and plant-associated prokaryotes.</title>
        <authorList>
            <person name="Whitman W."/>
        </authorList>
    </citation>
    <scope>NUCLEOTIDE SEQUENCE [LARGE SCALE GENOMIC DNA]</scope>
    <source>
        <strain evidence="11 12">BR 11796</strain>
    </source>
</reference>
<keyword evidence="1 9" id="KW-0547">Nucleotide-binding</keyword>
<evidence type="ECO:0000256" key="6">
    <source>
        <dbReference type="ARBA" id="ARBA00034617"/>
    </source>
</evidence>
<organism evidence="11 12">
    <name type="scientific">Azospirillum brasilense</name>
    <dbReference type="NCBI Taxonomy" id="192"/>
    <lineage>
        <taxon>Bacteria</taxon>
        <taxon>Pseudomonadati</taxon>
        <taxon>Pseudomonadota</taxon>
        <taxon>Alphaproteobacteria</taxon>
        <taxon>Rhodospirillales</taxon>
        <taxon>Azospirillaceae</taxon>
        <taxon>Azospirillum</taxon>
    </lineage>
</organism>
<keyword evidence="4 9" id="KW-0067">ATP-binding</keyword>
<evidence type="ECO:0000256" key="9">
    <source>
        <dbReference type="PROSITE-ProRule" id="PRU00560"/>
    </source>
</evidence>
<evidence type="ECO:0000256" key="8">
    <source>
        <dbReference type="ARBA" id="ARBA00048988"/>
    </source>
</evidence>
<evidence type="ECO:0000256" key="3">
    <source>
        <dbReference type="ARBA" id="ARBA00022806"/>
    </source>
</evidence>
<gene>
    <name evidence="11" type="ORF">FBZ82_11510</name>
</gene>
<dbReference type="InterPro" id="IPR014017">
    <property type="entry name" value="DNA_helicase_UvrD-like_C"/>
</dbReference>
<feature type="domain" description="UvrD-like helicase ATP-binding" evidence="10">
    <location>
        <begin position="239"/>
        <end position="530"/>
    </location>
</feature>